<dbReference type="EMBL" id="CAJNNW010036195">
    <property type="protein sequence ID" value="CAE8732634.1"/>
    <property type="molecule type" value="Genomic_DNA"/>
</dbReference>
<reference evidence="1" key="1">
    <citation type="submission" date="2021-02" db="EMBL/GenBank/DDBJ databases">
        <authorList>
            <person name="Dougan E. K."/>
            <person name="Rhodes N."/>
            <person name="Thang M."/>
            <person name="Chan C."/>
        </authorList>
    </citation>
    <scope>NUCLEOTIDE SEQUENCE</scope>
</reference>
<accession>A0A813DEL9</accession>
<dbReference type="EMBL" id="CAJNNV010001158">
    <property type="protein sequence ID" value="CAE8584411.1"/>
    <property type="molecule type" value="Genomic_DNA"/>
</dbReference>
<evidence type="ECO:0000313" key="3">
    <source>
        <dbReference type="Proteomes" id="UP000654075"/>
    </source>
</evidence>
<protein>
    <submittedName>
        <fullName evidence="1">Uncharacterized protein</fullName>
    </submittedName>
</protein>
<dbReference type="Proteomes" id="UP000654075">
    <property type="component" value="Unassembled WGS sequence"/>
</dbReference>
<gene>
    <name evidence="1" type="ORF">PGLA1383_LOCUS3346</name>
    <name evidence="2" type="ORF">PGLA2088_LOCUS46480</name>
</gene>
<proteinExistence type="predicted"/>
<name>A0A813DEL9_POLGL</name>
<dbReference type="AlphaFoldDB" id="A0A813DEL9"/>
<evidence type="ECO:0000313" key="1">
    <source>
        <dbReference type="EMBL" id="CAE8584411.1"/>
    </source>
</evidence>
<evidence type="ECO:0000313" key="2">
    <source>
        <dbReference type="EMBL" id="CAE8732634.1"/>
    </source>
</evidence>
<sequence>VDQQPTYFIDLITPFLTFLSLDSHCFQFILAICSIHSHRPPFGPSTLVFSKTELMSKWVAKKDDAGTGAVQTRSADRIVAGGGYGVVGAGTG</sequence>
<organism evidence="1 3">
    <name type="scientific">Polarella glacialis</name>
    <name type="common">Dinoflagellate</name>
    <dbReference type="NCBI Taxonomy" id="89957"/>
    <lineage>
        <taxon>Eukaryota</taxon>
        <taxon>Sar</taxon>
        <taxon>Alveolata</taxon>
        <taxon>Dinophyceae</taxon>
        <taxon>Suessiales</taxon>
        <taxon>Suessiaceae</taxon>
        <taxon>Polarella</taxon>
    </lineage>
</organism>
<keyword evidence="3" id="KW-1185">Reference proteome</keyword>
<feature type="non-terminal residue" evidence="1">
    <location>
        <position position="92"/>
    </location>
</feature>
<feature type="non-terminal residue" evidence="1">
    <location>
        <position position="1"/>
    </location>
</feature>
<dbReference type="Proteomes" id="UP000626109">
    <property type="component" value="Unassembled WGS sequence"/>
</dbReference>
<comment type="caution">
    <text evidence="1">The sequence shown here is derived from an EMBL/GenBank/DDBJ whole genome shotgun (WGS) entry which is preliminary data.</text>
</comment>